<feature type="compositionally biased region" description="Polar residues" evidence="5">
    <location>
        <begin position="248"/>
        <end position="274"/>
    </location>
</feature>
<evidence type="ECO:0000259" key="6">
    <source>
        <dbReference type="PROSITE" id="PS50303"/>
    </source>
</evidence>
<reference evidence="7 8" key="1">
    <citation type="journal article" date="2018" name="Nat. Ecol. Evol.">
        <title>Pezizomycetes genomes reveal the molecular basis of ectomycorrhizal truffle lifestyle.</title>
        <authorList>
            <person name="Murat C."/>
            <person name="Payen T."/>
            <person name="Noel B."/>
            <person name="Kuo A."/>
            <person name="Morin E."/>
            <person name="Chen J."/>
            <person name="Kohler A."/>
            <person name="Krizsan K."/>
            <person name="Balestrini R."/>
            <person name="Da Silva C."/>
            <person name="Montanini B."/>
            <person name="Hainaut M."/>
            <person name="Levati E."/>
            <person name="Barry K.W."/>
            <person name="Belfiori B."/>
            <person name="Cichocki N."/>
            <person name="Clum A."/>
            <person name="Dockter R.B."/>
            <person name="Fauchery L."/>
            <person name="Guy J."/>
            <person name="Iotti M."/>
            <person name="Le Tacon F."/>
            <person name="Lindquist E.A."/>
            <person name="Lipzen A."/>
            <person name="Malagnac F."/>
            <person name="Mello A."/>
            <person name="Molinier V."/>
            <person name="Miyauchi S."/>
            <person name="Poulain J."/>
            <person name="Riccioni C."/>
            <person name="Rubini A."/>
            <person name="Sitrit Y."/>
            <person name="Splivallo R."/>
            <person name="Traeger S."/>
            <person name="Wang M."/>
            <person name="Zifcakova L."/>
            <person name="Wipf D."/>
            <person name="Zambonelli A."/>
            <person name="Paolocci F."/>
            <person name="Nowrousian M."/>
            <person name="Ottonello S."/>
            <person name="Baldrian P."/>
            <person name="Spatafora J.W."/>
            <person name="Henrissat B."/>
            <person name="Nagy L.G."/>
            <person name="Aury J.M."/>
            <person name="Wincker P."/>
            <person name="Grigoriev I.V."/>
            <person name="Bonfante P."/>
            <person name="Martin F.M."/>
        </authorList>
    </citation>
    <scope>NUCLEOTIDE SEQUENCE [LARGE SCALE GENOMIC DNA]</scope>
    <source>
        <strain evidence="7 8">120613-1</strain>
    </source>
</reference>
<feature type="repeat" description="Pumilio" evidence="3">
    <location>
        <begin position="597"/>
        <end position="632"/>
    </location>
</feature>
<gene>
    <name evidence="7" type="ORF">L873DRAFT_1905258</name>
</gene>
<feature type="repeat" description="Pumilio" evidence="3">
    <location>
        <begin position="669"/>
        <end position="705"/>
    </location>
</feature>
<dbReference type="InterPro" id="IPR033133">
    <property type="entry name" value="PUM-HD"/>
</dbReference>
<feature type="compositionally biased region" description="Polar residues" evidence="5">
    <location>
        <begin position="945"/>
        <end position="960"/>
    </location>
</feature>
<feature type="repeat" description="Pumilio" evidence="3">
    <location>
        <begin position="852"/>
        <end position="890"/>
    </location>
</feature>
<feature type="repeat" description="Pumilio" evidence="3">
    <location>
        <begin position="744"/>
        <end position="779"/>
    </location>
</feature>
<dbReference type="InterPro" id="IPR033712">
    <property type="entry name" value="Pumilio_RNA-bd"/>
</dbReference>
<keyword evidence="1" id="KW-0677">Repeat</keyword>
<keyword evidence="4" id="KW-0175">Coiled coil</keyword>
<dbReference type="STRING" id="1336337.A0A3N4JMR9"/>
<dbReference type="PANTHER" id="PTHR12537:SF13">
    <property type="entry name" value="PUMILIO HOMOLOGY DOMAIN FAMILY MEMBER 4"/>
    <property type="match status" value="1"/>
</dbReference>
<dbReference type="PROSITE" id="PS50302">
    <property type="entry name" value="PUM"/>
    <property type="match status" value="7"/>
</dbReference>
<dbReference type="AlphaFoldDB" id="A0A3N4JMR9"/>
<organism evidence="7 8">
    <name type="scientific">Choiromyces venosus 120613-1</name>
    <dbReference type="NCBI Taxonomy" id="1336337"/>
    <lineage>
        <taxon>Eukaryota</taxon>
        <taxon>Fungi</taxon>
        <taxon>Dikarya</taxon>
        <taxon>Ascomycota</taxon>
        <taxon>Pezizomycotina</taxon>
        <taxon>Pezizomycetes</taxon>
        <taxon>Pezizales</taxon>
        <taxon>Tuberaceae</taxon>
        <taxon>Choiromyces</taxon>
    </lineage>
</organism>
<feature type="region of interest" description="Disordered" evidence="5">
    <location>
        <begin position="914"/>
        <end position="973"/>
    </location>
</feature>
<dbReference type="OrthoDB" id="668540at2759"/>
<sequence length="973" mass="107050">MAFPATVGDRNLKEMQHRNSQAHIANQFPAYAPLRSPAEASTISAAPDNRATLQRRFTTDSLKQPEMNIPSGWDPSSFNRMTAEPLDLAPSARQKVEMLQQKQREMELKQLEVMKLREQQKNYEEHMRRLAFQQQEDEREIRRIAQDLDRMALRGNSRLNPAMGHSEPTTPPDHDTFARSRAGHPGANALATPPGTARHDQQQQLMTPPADDIAPFISHKASKSMPGSRRNSDENENKGTPEQGLVGQRSSIRNSLPNGSITRGTSNASATLGMETTQVSRIFLPEDELSGSGSAKNAQSTTSPDIKAFFNMTDPDDKFPILVRHGSNPGMLSASSAPLDLAVPPSKGQVTPGANSSWAFSRHHHQHSLPSNSYGTPFTPTSNASPKVAVPQTDSAALGRRFERASTDLSFNTFSDNIDAKISQNEASHGNQNFMPKLQASYSTSDLPTMRTANPINVQSYGRISMDRPRHSREPSTTGDMSLSGGGPLAFGPPLNVNVGSMPVMTPGMQSPLPSPGIYGGPSTGLYGGYGNINIGNLTNPGYHMTPLGPFGAHPNYQQAPKVGEGPHQGGSAQNRNVQKRGHDGEANRFANTPLESLTGNIYELCKDQHGCRYLQKKLEERNPQYVQMIFLETHAHVVELMTDPFGNYLCQKLLEYANDEQRTVLVNTAAPQLVKIALNQHGTRALQKMIEYVTTPEQIRTVIHALQSKVVELIQDLNGNHVIQKCLNRWKKEEDKLQFIFDAVGEDCVAVGTHRHGCCVLQRCIDHAAGAQKVKLIQKITAHAIELVVDPFGNYVVQYILDLADPMLSEPLILKFRGRVCELSKQKFSSNVIEKCIRVAEPPTKKILIEEMLPNQVELEALLRDSYANYVIQTAMDYASPETKQQLVDSIRPILPAIRMTPYGRRIQSKIQISSGGSTPTGLSFPSGGSPGAHPPAPSRSHSYSQPSVRPNLVQQSYPSPFRPDMASSYFA</sequence>
<dbReference type="Proteomes" id="UP000276215">
    <property type="component" value="Unassembled WGS sequence"/>
</dbReference>
<keyword evidence="8" id="KW-1185">Reference proteome</keyword>
<evidence type="ECO:0000256" key="2">
    <source>
        <dbReference type="ARBA" id="ARBA00024893"/>
    </source>
</evidence>
<dbReference type="Pfam" id="PF00806">
    <property type="entry name" value="PUF"/>
    <property type="match status" value="8"/>
</dbReference>
<feature type="region of interest" description="Disordered" evidence="5">
    <location>
        <begin position="219"/>
        <end position="274"/>
    </location>
</feature>
<dbReference type="Gene3D" id="1.25.10.10">
    <property type="entry name" value="Leucine-rich Repeat Variant"/>
    <property type="match status" value="1"/>
</dbReference>
<evidence type="ECO:0000313" key="8">
    <source>
        <dbReference type="Proteomes" id="UP000276215"/>
    </source>
</evidence>
<dbReference type="InterPro" id="IPR011989">
    <property type="entry name" value="ARM-like"/>
</dbReference>
<protein>
    <submittedName>
        <fullName evidence="7">ARM repeat-containing protein</fullName>
    </submittedName>
</protein>
<name>A0A3N4JMR9_9PEZI</name>
<evidence type="ECO:0000256" key="1">
    <source>
        <dbReference type="ARBA" id="ARBA00022737"/>
    </source>
</evidence>
<evidence type="ECO:0000256" key="4">
    <source>
        <dbReference type="SAM" id="Coils"/>
    </source>
</evidence>
<feature type="region of interest" description="Disordered" evidence="5">
    <location>
        <begin position="559"/>
        <end position="591"/>
    </location>
</feature>
<accession>A0A3N4JMR9</accession>
<evidence type="ECO:0000313" key="7">
    <source>
        <dbReference type="EMBL" id="RPA99539.1"/>
    </source>
</evidence>
<dbReference type="PROSITE" id="PS50303">
    <property type="entry name" value="PUM_HD"/>
    <property type="match status" value="1"/>
</dbReference>
<dbReference type="SMART" id="SM00025">
    <property type="entry name" value="Pumilio"/>
    <property type="match status" value="8"/>
</dbReference>
<feature type="compositionally biased region" description="Basic and acidic residues" evidence="5">
    <location>
        <begin position="230"/>
        <end position="239"/>
    </location>
</feature>
<feature type="coiled-coil region" evidence="4">
    <location>
        <begin position="99"/>
        <end position="136"/>
    </location>
</feature>
<feature type="region of interest" description="Disordered" evidence="5">
    <location>
        <begin position="157"/>
        <end position="204"/>
    </location>
</feature>
<feature type="repeat" description="Pumilio" evidence="3">
    <location>
        <begin position="706"/>
        <end position="743"/>
    </location>
</feature>
<evidence type="ECO:0000256" key="5">
    <source>
        <dbReference type="SAM" id="MobiDB-lite"/>
    </source>
</evidence>
<feature type="domain" description="PUM-HD" evidence="6">
    <location>
        <begin position="573"/>
        <end position="916"/>
    </location>
</feature>
<dbReference type="FunFam" id="1.25.10.10:FF:000237">
    <property type="entry name" value="Pumilio homolog 9"/>
    <property type="match status" value="1"/>
</dbReference>
<dbReference type="GO" id="GO:0003729">
    <property type="term" value="F:mRNA binding"/>
    <property type="evidence" value="ECO:0007669"/>
    <property type="project" value="TreeGrafter"/>
</dbReference>
<proteinExistence type="predicted"/>
<comment type="function">
    <text evidence="2">RNA-binding nucleolar protein required for pre-rRNA processing. Involved in production of 18S rRNA and assembly of small ribosomal subunit.</text>
</comment>
<dbReference type="GO" id="GO:0010608">
    <property type="term" value="P:post-transcriptional regulation of gene expression"/>
    <property type="evidence" value="ECO:0007669"/>
    <property type="project" value="TreeGrafter"/>
</dbReference>
<dbReference type="InterPro" id="IPR001313">
    <property type="entry name" value="Pumilio_RNA-bd_rpt"/>
</dbReference>
<feature type="repeat" description="Pumilio" evidence="3">
    <location>
        <begin position="780"/>
        <end position="816"/>
    </location>
</feature>
<dbReference type="PANTHER" id="PTHR12537">
    <property type="entry name" value="RNA BINDING PROTEIN PUMILIO-RELATED"/>
    <property type="match status" value="1"/>
</dbReference>
<dbReference type="SUPFAM" id="SSF48371">
    <property type="entry name" value="ARM repeat"/>
    <property type="match status" value="1"/>
</dbReference>
<evidence type="ECO:0000256" key="3">
    <source>
        <dbReference type="PROSITE-ProRule" id="PRU00317"/>
    </source>
</evidence>
<dbReference type="CDD" id="cd07920">
    <property type="entry name" value="Pumilio"/>
    <property type="match status" value="1"/>
</dbReference>
<dbReference type="InterPro" id="IPR016024">
    <property type="entry name" value="ARM-type_fold"/>
</dbReference>
<feature type="repeat" description="Pumilio" evidence="3">
    <location>
        <begin position="633"/>
        <end position="668"/>
    </location>
</feature>
<dbReference type="GO" id="GO:0005737">
    <property type="term" value="C:cytoplasm"/>
    <property type="evidence" value="ECO:0007669"/>
    <property type="project" value="TreeGrafter"/>
</dbReference>
<dbReference type="EMBL" id="ML120386">
    <property type="protein sequence ID" value="RPA99539.1"/>
    <property type="molecule type" value="Genomic_DNA"/>
</dbReference>